<evidence type="ECO:0000256" key="1">
    <source>
        <dbReference type="SAM" id="Coils"/>
    </source>
</evidence>
<evidence type="ECO:0000313" key="2">
    <source>
        <dbReference type="EMBL" id="MFD2670281.1"/>
    </source>
</evidence>
<feature type="coiled-coil region" evidence="1">
    <location>
        <begin position="29"/>
        <end position="68"/>
    </location>
</feature>
<sequence>MIIDEKYIQRPYGLNYGNPVNTNRVQRIARVQRVEKQFAEEQREEKEAAEQEQQRQSFQRAMANQKDTMLKRDVHLQAKHDAELQVMDSRSAEADTEEEWVRVPRVYYDRLIQENEQMKRRLERIRGAWSYRLNSLTNGELSYLVELNEEEIRSLSASMLYEELQRTKEQAARSLPLESPEAIHIDRIVIRKSGDPDPADPATN</sequence>
<comment type="caution">
    <text evidence="2">The sequence shown here is derived from an EMBL/GenBank/DDBJ whole genome shotgun (WGS) entry which is preliminary data.</text>
</comment>
<dbReference type="EMBL" id="JBHUMM010000001">
    <property type="protein sequence ID" value="MFD2670281.1"/>
    <property type="molecule type" value="Genomic_DNA"/>
</dbReference>
<accession>A0ABW5R6A2</accession>
<organism evidence="2 3">
    <name type="scientific">Marinicrinis sediminis</name>
    <dbReference type="NCBI Taxonomy" id="1652465"/>
    <lineage>
        <taxon>Bacteria</taxon>
        <taxon>Bacillati</taxon>
        <taxon>Bacillota</taxon>
        <taxon>Bacilli</taxon>
        <taxon>Bacillales</taxon>
        <taxon>Paenibacillaceae</taxon>
    </lineage>
</organism>
<gene>
    <name evidence="2" type="ORF">ACFSUC_01510</name>
</gene>
<keyword evidence="1" id="KW-0175">Coiled coil</keyword>
<keyword evidence="3" id="KW-1185">Reference proteome</keyword>
<dbReference type="Proteomes" id="UP001597497">
    <property type="component" value="Unassembled WGS sequence"/>
</dbReference>
<name>A0ABW5R6A2_9BACL</name>
<dbReference type="RefSeq" id="WP_379927616.1">
    <property type="nucleotide sequence ID" value="NZ_JBHUMM010000001.1"/>
</dbReference>
<proteinExistence type="predicted"/>
<reference evidence="3" key="1">
    <citation type="journal article" date="2019" name="Int. J. Syst. Evol. Microbiol.">
        <title>The Global Catalogue of Microorganisms (GCM) 10K type strain sequencing project: providing services to taxonomists for standard genome sequencing and annotation.</title>
        <authorList>
            <consortium name="The Broad Institute Genomics Platform"/>
            <consortium name="The Broad Institute Genome Sequencing Center for Infectious Disease"/>
            <person name="Wu L."/>
            <person name="Ma J."/>
        </authorList>
    </citation>
    <scope>NUCLEOTIDE SEQUENCE [LARGE SCALE GENOMIC DNA]</scope>
    <source>
        <strain evidence="3">KCTC 33676</strain>
    </source>
</reference>
<protein>
    <submittedName>
        <fullName evidence="2">Uncharacterized protein</fullName>
    </submittedName>
</protein>
<evidence type="ECO:0000313" key="3">
    <source>
        <dbReference type="Proteomes" id="UP001597497"/>
    </source>
</evidence>